<dbReference type="EMBL" id="OGUS01000131">
    <property type="protein sequence ID" value="SPC17340.1"/>
    <property type="molecule type" value="Genomic_DNA"/>
</dbReference>
<dbReference type="EMBL" id="CP069812">
    <property type="protein sequence ID" value="QRQ95378.1"/>
    <property type="molecule type" value="Genomic_DNA"/>
</dbReference>
<accession>A0A375GD74</accession>
<keyword evidence="3" id="KW-1185">Reference proteome</keyword>
<dbReference type="Proteomes" id="UP000623307">
    <property type="component" value="Chromosome 2"/>
</dbReference>
<dbReference type="Proteomes" id="UP000256862">
    <property type="component" value="Chromosome CO2235"/>
</dbReference>
<dbReference type="AlphaFoldDB" id="A0A375GD74"/>
<reference evidence="2" key="1">
    <citation type="submission" date="2018-01" db="EMBL/GenBank/DDBJ databases">
        <authorList>
            <person name="Clerissi C."/>
        </authorList>
    </citation>
    <scope>NUCLEOTIDE SEQUENCE</scope>
    <source>
        <strain evidence="2">Cupriavidus oxalaticus LMG 2235</strain>
    </source>
</reference>
<evidence type="ECO:0008006" key="4">
    <source>
        <dbReference type="Google" id="ProtNLM"/>
    </source>
</evidence>
<gene>
    <name evidence="2" type="ORF">CO2235_90214</name>
    <name evidence="1" type="ORF">JTE92_18145</name>
</gene>
<proteinExistence type="predicted"/>
<dbReference type="OrthoDB" id="72471at2"/>
<evidence type="ECO:0000313" key="2">
    <source>
        <dbReference type="EMBL" id="SPC17340.1"/>
    </source>
</evidence>
<organism evidence="2">
    <name type="scientific">Cupriavidus oxalaticus</name>
    <dbReference type="NCBI Taxonomy" id="96344"/>
    <lineage>
        <taxon>Bacteria</taxon>
        <taxon>Pseudomonadati</taxon>
        <taxon>Pseudomonadota</taxon>
        <taxon>Betaproteobacteria</taxon>
        <taxon>Burkholderiales</taxon>
        <taxon>Burkholderiaceae</taxon>
        <taxon>Cupriavidus</taxon>
    </lineage>
</organism>
<name>A0A375GD74_9BURK</name>
<sequence>MLERPILFSGAMVRAILDGRKTQTRRVVKLPHNNPLGVWEPTTMGGENGGRTAAGETVPLQGAIWHTRTGECLCSPYGQPGDRLWVRETWAQPVPLDPGPTVYRADYPACVPPGYERIPTADEITWKPSIHMPRALCRLRLEVTGVRVERLNDCSEADAVAEGLHILPASGRYVVNPGEQYLGAADHDPRVVYADLWDRINGAGAWDANPWVWVVEFRRVQS</sequence>
<evidence type="ECO:0000313" key="3">
    <source>
        <dbReference type="Proteomes" id="UP000623307"/>
    </source>
</evidence>
<protein>
    <recommendedName>
        <fullName evidence="4">Morphogenetic protein</fullName>
    </recommendedName>
</protein>
<dbReference type="GeneID" id="303491476"/>
<evidence type="ECO:0000313" key="1">
    <source>
        <dbReference type="EMBL" id="QRQ95378.1"/>
    </source>
</evidence>
<dbReference type="RefSeq" id="WP_063238707.1">
    <property type="nucleotide sequence ID" value="NZ_CP069810.1"/>
</dbReference>
<reference evidence="1 3" key="2">
    <citation type="submission" date="2021-02" db="EMBL/GenBank/DDBJ databases">
        <title>Complete Genome Sequence of Cupriavidus oxalaticus Strain Ox1, a Soil Oxalate-Degrading Species.</title>
        <authorList>
            <person name="Palmieri F."/>
            <person name="Udriet P."/>
            <person name="Deuasquier M."/>
            <person name="Beaudoing E."/>
            <person name="Johnson S.L."/>
            <person name="Davenport K.W."/>
            <person name="Chain P.S."/>
            <person name="Bindschedler S."/>
            <person name="Junier P."/>
        </authorList>
    </citation>
    <scope>NUCLEOTIDE SEQUENCE [LARGE SCALE GENOMIC DNA]</scope>
    <source>
        <strain evidence="1 3">Ox1</strain>
    </source>
</reference>